<dbReference type="OrthoDB" id="6021263at2759"/>
<protein>
    <recommendedName>
        <fullName evidence="3">Ribosomal protein L20</fullName>
    </recommendedName>
</protein>
<dbReference type="Pfam" id="PF12824">
    <property type="entry name" value="MRP-L20"/>
    <property type="match status" value="1"/>
</dbReference>
<dbReference type="GO" id="GO:0003735">
    <property type="term" value="F:structural constituent of ribosome"/>
    <property type="evidence" value="ECO:0007669"/>
    <property type="project" value="TreeGrafter"/>
</dbReference>
<comment type="caution">
    <text evidence="1">The sequence shown here is derived from an EMBL/GenBank/DDBJ whole genome shotgun (WGS) entry which is preliminary data.</text>
</comment>
<dbReference type="EMBL" id="PDNA01000076">
    <property type="protein sequence ID" value="PGH16090.1"/>
    <property type="molecule type" value="Genomic_DNA"/>
</dbReference>
<dbReference type="PANTHER" id="PTHR28266">
    <property type="entry name" value="54S RIBOSOMAL PROTEIN L20, MITOCHONDRIAL"/>
    <property type="match status" value="1"/>
</dbReference>
<organism evidence="1 2">
    <name type="scientific">Polytolypa hystricis (strain UAMH7299)</name>
    <dbReference type="NCBI Taxonomy" id="1447883"/>
    <lineage>
        <taxon>Eukaryota</taxon>
        <taxon>Fungi</taxon>
        <taxon>Dikarya</taxon>
        <taxon>Ascomycota</taxon>
        <taxon>Pezizomycotina</taxon>
        <taxon>Eurotiomycetes</taxon>
        <taxon>Eurotiomycetidae</taxon>
        <taxon>Onygenales</taxon>
        <taxon>Onygenales incertae sedis</taxon>
        <taxon>Polytolypa</taxon>
    </lineage>
</organism>
<evidence type="ECO:0000313" key="2">
    <source>
        <dbReference type="Proteomes" id="UP000224634"/>
    </source>
</evidence>
<evidence type="ECO:0000313" key="1">
    <source>
        <dbReference type="EMBL" id="PGH16090.1"/>
    </source>
</evidence>
<proteinExistence type="predicted"/>
<name>A0A2B7Y4D1_POLH7</name>
<dbReference type="GO" id="GO:0005762">
    <property type="term" value="C:mitochondrial large ribosomal subunit"/>
    <property type="evidence" value="ECO:0007669"/>
    <property type="project" value="TreeGrafter"/>
</dbReference>
<dbReference type="STRING" id="1447883.A0A2B7Y4D1"/>
<dbReference type="Proteomes" id="UP000224634">
    <property type="component" value="Unassembled WGS sequence"/>
</dbReference>
<dbReference type="AlphaFoldDB" id="A0A2B7Y4D1"/>
<sequence>MALSFTFSRRHVVNLPFLLPAWSESLPLVIRRNQSSYRRTKQRLRVKPDASFSPSANETQDHIIYNPPSSAPSVYHTPTIFLPSNDIRRKLRSDAPSIDSEEAKKLPLVFKSTTQTGQILGEQQINEMRQLRLQDPITWSRYKLAKRFNCSPLFVAQVCEVSQEKKEMQQNILEAVKSRWGTKRTIAREARELRKERWARDQ</sequence>
<keyword evidence="2" id="KW-1185">Reference proteome</keyword>
<dbReference type="InterPro" id="IPR024388">
    <property type="entry name" value="Ribosomal_mL58"/>
</dbReference>
<reference evidence="1 2" key="1">
    <citation type="submission" date="2017-10" db="EMBL/GenBank/DDBJ databases">
        <title>Comparative genomics in systemic dimorphic fungi from Ajellomycetaceae.</title>
        <authorList>
            <person name="Munoz J.F."/>
            <person name="Mcewen J.G."/>
            <person name="Clay O.K."/>
            <person name="Cuomo C.A."/>
        </authorList>
    </citation>
    <scope>NUCLEOTIDE SEQUENCE [LARGE SCALE GENOMIC DNA]</scope>
    <source>
        <strain evidence="1 2">UAMH7299</strain>
    </source>
</reference>
<accession>A0A2B7Y4D1</accession>
<gene>
    <name evidence="1" type="ORF">AJ80_05305</name>
</gene>
<evidence type="ECO:0008006" key="3">
    <source>
        <dbReference type="Google" id="ProtNLM"/>
    </source>
</evidence>
<dbReference type="PANTHER" id="PTHR28266:SF1">
    <property type="entry name" value="LARGE RIBOSOMAL SUBUNIT PROTEIN ML58"/>
    <property type="match status" value="1"/>
</dbReference>